<accession>A0AAV7SE56</accession>
<evidence type="ECO:0000313" key="3">
    <source>
        <dbReference type="Proteomes" id="UP001066276"/>
    </source>
</evidence>
<feature type="compositionally biased region" description="Basic and acidic residues" evidence="1">
    <location>
        <begin position="112"/>
        <end position="121"/>
    </location>
</feature>
<dbReference type="AlphaFoldDB" id="A0AAV7SE56"/>
<dbReference type="Proteomes" id="UP001066276">
    <property type="component" value="Chromosome 4_2"/>
</dbReference>
<dbReference type="EMBL" id="JANPWB010000008">
    <property type="protein sequence ID" value="KAJ1162852.1"/>
    <property type="molecule type" value="Genomic_DNA"/>
</dbReference>
<feature type="compositionally biased region" description="Basic residues" evidence="1">
    <location>
        <begin position="91"/>
        <end position="101"/>
    </location>
</feature>
<sequence length="195" mass="22293">MPGQGNPQSQVLIACVYGDQLPYPVATVRLNWKGEDETIKVGVIPHLGENLILGTDYMDFTSLLTKAGQEQILKTWWKEIPFELGKEENRKTRKTLSRKQKREQQRQYQLVRDSRPTDPKDPPAVICTIMGDFRQSQHKDPTLKHAWHQALNPDDQVVGPKFLVKNNLLYRTSSAVGERELQLVVPGTIDSRSYN</sequence>
<evidence type="ECO:0000256" key="1">
    <source>
        <dbReference type="SAM" id="MobiDB-lite"/>
    </source>
</evidence>
<reference evidence="2" key="1">
    <citation type="journal article" date="2022" name="bioRxiv">
        <title>Sequencing and chromosome-scale assembly of the giantPleurodeles waltlgenome.</title>
        <authorList>
            <person name="Brown T."/>
            <person name="Elewa A."/>
            <person name="Iarovenko S."/>
            <person name="Subramanian E."/>
            <person name="Araus A.J."/>
            <person name="Petzold A."/>
            <person name="Susuki M."/>
            <person name="Suzuki K.-i.T."/>
            <person name="Hayashi T."/>
            <person name="Toyoda A."/>
            <person name="Oliveira C."/>
            <person name="Osipova E."/>
            <person name="Leigh N.D."/>
            <person name="Simon A."/>
            <person name="Yun M.H."/>
        </authorList>
    </citation>
    <scope>NUCLEOTIDE SEQUENCE</scope>
    <source>
        <strain evidence="2">20211129_DDA</strain>
        <tissue evidence="2">Liver</tissue>
    </source>
</reference>
<name>A0AAV7SE56_PLEWA</name>
<gene>
    <name evidence="2" type="ORF">NDU88_003317</name>
</gene>
<organism evidence="2 3">
    <name type="scientific">Pleurodeles waltl</name>
    <name type="common">Iberian ribbed newt</name>
    <dbReference type="NCBI Taxonomy" id="8319"/>
    <lineage>
        <taxon>Eukaryota</taxon>
        <taxon>Metazoa</taxon>
        <taxon>Chordata</taxon>
        <taxon>Craniata</taxon>
        <taxon>Vertebrata</taxon>
        <taxon>Euteleostomi</taxon>
        <taxon>Amphibia</taxon>
        <taxon>Batrachia</taxon>
        <taxon>Caudata</taxon>
        <taxon>Salamandroidea</taxon>
        <taxon>Salamandridae</taxon>
        <taxon>Pleurodelinae</taxon>
        <taxon>Pleurodeles</taxon>
    </lineage>
</organism>
<evidence type="ECO:0000313" key="2">
    <source>
        <dbReference type="EMBL" id="KAJ1162852.1"/>
    </source>
</evidence>
<protein>
    <submittedName>
        <fullName evidence="2">Uncharacterized protein</fullName>
    </submittedName>
</protein>
<keyword evidence="3" id="KW-1185">Reference proteome</keyword>
<proteinExistence type="predicted"/>
<feature type="region of interest" description="Disordered" evidence="1">
    <location>
        <begin position="89"/>
        <end position="122"/>
    </location>
</feature>
<comment type="caution">
    <text evidence="2">The sequence shown here is derived from an EMBL/GenBank/DDBJ whole genome shotgun (WGS) entry which is preliminary data.</text>
</comment>